<reference evidence="1 2" key="1">
    <citation type="submission" date="2015-12" db="EMBL/GenBank/DDBJ databases">
        <authorList>
            <person name="Shamseldin A."/>
            <person name="Moawad H."/>
            <person name="Abd El-Rahim W.M."/>
            <person name="Sadowsky M.J."/>
        </authorList>
    </citation>
    <scope>NUCLEOTIDE SEQUENCE [LARGE SCALE GENOMIC DNA]</scope>
    <source>
        <strain evidence="1 2">WF1</strain>
    </source>
</reference>
<name>A0A1V8M4V0_9GAMM</name>
<gene>
    <name evidence="1" type="ORF">AU255_01385</name>
</gene>
<dbReference type="AlphaFoldDB" id="A0A1V8M4V0"/>
<organism evidence="1 2">
    <name type="scientific">Methyloprofundus sedimenti</name>
    <dbReference type="NCBI Taxonomy" id="1420851"/>
    <lineage>
        <taxon>Bacteria</taxon>
        <taxon>Pseudomonadati</taxon>
        <taxon>Pseudomonadota</taxon>
        <taxon>Gammaproteobacteria</taxon>
        <taxon>Methylococcales</taxon>
        <taxon>Methylococcaceae</taxon>
        <taxon>Methyloprofundus</taxon>
    </lineage>
</organism>
<dbReference type="EMBL" id="LPUF01000001">
    <property type="protein sequence ID" value="OQK16587.1"/>
    <property type="molecule type" value="Genomic_DNA"/>
</dbReference>
<protein>
    <recommendedName>
        <fullName evidence="3">DUF4442 domain-containing protein</fullName>
    </recommendedName>
</protein>
<dbReference type="InterPro" id="IPR027961">
    <property type="entry name" value="DUF4442"/>
</dbReference>
<accession>A0A1V8M4V0</accession>
<sequence>MNLRRFIWNTPLLSDQKRIEWFPAFWLMRIKVLDLSPDWRHIKIRLPHSWIATNAGGSLFGGFQACLADPIAAMACTKLFPDYAVWTRSLNLDFRVQGLSDLELRFHISPEIEQQIRADLAQKGRSTPLFEYGYYLADGSLCTHIETRVAIRPAGYKQTK</sequence>
<keyword evidence="2" id="KW-1185">Reference proteome</keyword>
<dbReference type="Proteomes" id="UP000191980">
    <property type="component" value="Unassembled WGS sequence"/>
</dbReference>
<dbReference type="STRING" id="1420851.AU255_01385"/>
<proteinExistence type="predicted"/>
<dbReference type="SUPFAM" id="SSF54637">
    <property type="entry name" value="Thioesterase/thiol ester dehydrase-isomerase"/>
    <property type="match status" value="1"/>
</dbReference>
<evidence type="ECO:0008006" key="3">
    <source>
        <dbReference type="Google" id="ProtNLM"/>
    </source>
</evidence>
<comment type="caution">
    <text evidence="1">The sequence shown here is derived from an EMBL/GenBank/DDBJ whole genome shotgun (WGS) entry which is preliminary data.</text>
</comment>
<evidence type="ECO:0000313" key="2">
    <source>
        <dbReference type="Proteomes" id="UP000191980"/>
    </source>
</evidence>
<evidence type="ECO:0000313" key="1">
    <source>
        <dbReference type="EMBL" id="OQK16587.1"/>
    </source>
</evidence>
<dbReference type="Gene3D" id="3.10.129.10">
    <property type="entry name" value="Hotdog Thioesterase"/>
    <property type="match status" value="1"/>
</dbReference>
<dbReference type="Pfam" id="PF14539">
    <property type="entry name" value="DUF4442"/>
    <property type="match status" value="1"/>
</dbReference>
<dbReference type="InterPro" id="IPR029069">
    <property type="entry name" value="HotDog_dom_sf"/>
</dbReference>
<dbReference type="RefSeq" id="WP_080521215.1">
    <property type="nucleotide sequence ID" value="NZ_LPUF01000001.1"/>
</dbReference>
<dbReference type="OrthoDB" id="9814774at2"/>